<keyword evidence="1" id="KW-0808">Transferase</keyword>
<evidence type="ECO:0000313" key="1">
    <source>
        <dbReference type="EMBL" id="GJS68068.1"/>
    </source>
</evidence>
<sequence>MIETKEFIYYRMKTEGKIERYIAPCFVNGHDVPDGEINLGNYENLISSNLAARLFLKLKDKRGDKVVVRKLLVIIKGEVYHVKFIVNPNEGDSTPGIVLGRSFLKTSRGIIDLGKGSMTIYPDPDPFHDNSDSSDNPGDEWDDLLENINFGDIPEIDELPPFMCNMGKNSRN</sequence>
<dbReference type="EMBL" id="BQNB010009763">
    <property type="protein sequence ID" value="GJS68068.1"/>
    <property type="molecule type" value="Genomic_DNA"/>
</dbReference>
<proteinExistence type="predicted"/>
<name>A0ABQ4XRP2_9ASTR</name>
<organism evidence="1 2">
    <name type="scientific">Tanacetum coccineum</name>
    <dbReference type="NCBI Taxonomy" id="301880"/>
    <lineage>
        <taxon>Eukaryota</taxon>
        <taxon>Viridiplantae</taxon>
        <taxon>Streptophyta</taxon>
        <taxon>Embryophyta</taxon>
        <taxon>Tracheophyta</taxon>
        <taxon>Spermatophyta</taxon>
        <taxon>Magnoliopsida</taxon>
        <taxon>eudicotyledons</taxon>
        <taxon>Gunneridae</taxon>
        <taxon>Pentapetalae</taxon>
        <taxon>asterids</taxon>
        <taxon>campanulids</taxon>
        <taxon>Asterales</taxon>
        <taxon>Asteraceae</taxon>
        <taxon>Asteroideae</taxon>
        <taxon>Anthemideae</taxon>
        <taxon>Anthemidinae</taxon>
        <taxon>Tanacetum</taxon>
    </lineage>
</organism>
<reference evidence="1" key="1">
    <citation type="journal article" date="2022" name="Int. J. Mol. Sci.">
        <title>Draft Genome of Tanacetum Coccineum: Genomic Comparison of Closely Related Tanacetum-Family Plants.</title>
        <authorList>
            <person name="Yamashiro T."/>
            <person name="Shiraishi A."/>
            <person name="Nakayama K."/>
            <person name="Satake H."/>
        </authorList>
    </citation>
    <scope>NUCLEOTIDE SEQUENCE</scope>
</reference>
<reference evidence="1" key="2">
    <citation type="submission" date="2022-01" db="EMBL/GenBank/DDBJ databases">
        <authorList>
            <person name="Yamashiro T."/>
            <person name="Shiraishi A."/>
            <person name="Satake H."/>
            <person name="Nakayama K."/>
        </authorList>
    </citation>
    <scope>NUCLEOTIDE SEQUENCE</scope>
</reference>
<dbReference type="InterPro" id="IPR021109">
    <property type="entry name" value="Peptidase_aspartic_dom_sf"/>
</dbReference>
<dbReference type="GO" id="GO:0003964">
    <property type="term" value="F:RNA-directed DNA polymerase activity"/>
    <property type="evidence" value="ECO:0007669"/>
    <property type="project" value="UniProtKB-KW"/>
</dbReference>
<accession>A0ABQ4XRP2</accession>
<keyword evidence="1" id="KW-0548">Nucleotidyltransferase</keyword>
<keyword evidence="1" id="KW-0695">RNA-directed DNA polymerase</keyword>
<evidence type="ECO:0000313" key="2">
    <source>
        <dbReference type="Proteomes" id="UP001151760"/>
    </source>
</evidence>
<comment type="caution">
    <text evidence="1">The sequence shown here is derived from an EMBL/GenBank/DDBJ whole genome shotgun (WGS) entry which is preliminary data.</text>
</comment>
<dbReference type="Gene3D" id="2.40.70.10">
    <property type="entry name" value="Acid Proteases"/>
    <property type="match status" value="1"/>
</dbReference>
<keyword evidence="2" id="KW-1185">Reference proteome</keyword>
<dbReference type="Proteomes" id="UP001151760">
    <property type="component" value="Unassembled WGS sequence"/>
</dbReference>
<protein>
    <submittedName>
        <fullName evidence="1">Reverse transcriptase domain-containing protein</fullName>
    </submittedName>
</protein>
<gene>
    <name evidence="1" type="ORF">Tco_0682633</name>
</gene>